<dbReference type="InterPro" id="IPR005502">
    <property type="entry name" value="Ribosyl_crysJ1"/>
</dbReference>
<keyword evidence="1" id="KW-0460">Magnesium</keyword>
<keyword evidence="1" id="KW-0479">Metal-binding</keyword>
<evidence type="ECO:0000256" key="1">
    <source>
        <dbReference type="PIRSR" id="PIRSR605502-1"/>
    </source>
</evidence>
<keyword evidence="4" id="KW-1185">Reference proteome</keyword>
<protein>
    <submittedName>
        <fullName evidence="3">ADP-ribosylglycohydrolase</fullName>
    </submittedName>
</protein>
<dbReference type="InterPro" id="IPR050792">
    <property type="entry name" value="ADP-ribosylglycohydrolase"/>
</dbReference>
<proteinExistence type="predicted"/>
<keyword evidence="3" id="KW-0378">Hydrolase</keyword>
<evidence type="ECO:0000313" key="3">
    <source>
        <dbReference type="EMBL" id="TGO05074.1"/>
    </source>
</evidence>
<dbReference type="GO" id="GO:0016787">
    <property type="term" value="F:hydrolase activity"/>
    <property type="evidence" value="ECO:0007669"/>
    <property type="project" value="UniProtKB-KW"/>
</dbReference>
<comment type="cofactor">
    <cofactor evidence="1">
        <name>Mg(2+)</name>
        <dbReference type="ChEBI" id="CHEBI:18420"/>
    </cofactor>
    <text evidence="1">Binds 2 magnesium ions per subunit.</text>
</comment>
<feature type="compositionally biased region" description="Basic residues" evidence="2">
    <location>
        <begin position="214"/>
        <end position="225"/>
    </location>
</feature>
<dbReference type="AlphaFoldDB" id="A0A4Z1DZP8"/>
<feature type="binding site" evidence="1">
    <location>
        <position position="58"/>
    </location>
    <ligand>
        <name>Mg(2+)</name>
        <dbReference type="ChEBI" id="CHEBI:18420"/>
        <label>1</label>
    </ligand>
</feature>
<evidence type="ECO:0000313" key="4">
    <source>
        <dbReference type="Proteomes" id="UP000297318"/>
    </source>
</evidence>
<dbReference type="Gene3D" id="1.10.4080.10">
    <property type="entry name" value="ADP-ribosylation/Crystallin J1"/>
    <property type="match status" value="1"/>
</dbReference>
<organism evidence="3 4">
    <name type="scientific">Serinibacter arcticus</name>
    <dbReference type="NCBI Taxonomy" id="1655435"/>
    <lineage>
        <taxon>Bacteria</taxon>
        <taxon>Bacillati</taxon>
        <taxon>Actinomycetota</taxon>
        <taxon>Actinomycetes</taxon>
        <taxon>Micrococcales</taxon>
        <taxon>Beutenbergiaceae</taxon>
        <taxon>Serinibacter</taxon>
    </lineage>
</organism>
<dbReference type="EMBL" id="RHPJ01000002">
    <property type="protein sequence ID" value="TGO05074.1"/>
    <property type="molecule type" value="Genomic_DNA"/>
</dbReference>
<reference evidence="3 4" key="1">
    <citation type="submission" date="2018-11" db="EMBL/GenBank/DDBJ databases">
        <title>Complete genome sequencing of the Actinobacteria Serinibacter sp. K3-2.</title>
        <authorList>
            <person name="Rakitin A.L."/>
            <person name="Beletsky A.V."/>
            <person name="Mardanov A.V."/>
            <person name="Ravin N.V."/>
            <person name="Gromova A.S."/>
            <person name="Filippova S.N."/>
            <person name="Gal'Chenko V.F."/>
        </authorList>
    </citation>
    <scope>NUCLEOTIDE SEQUENCE [LARGE SCALE GENOMIC DNA]</scope>
    <source>
        <strain evidence="3 4">K3-2</strain>
    </source>
</reference>
<sequence>MTLTLTADQEDRAVAALLGSALGDALGAGYEFAAVAPDLEPGMIGGGLGNFAPGEWTDDTAQAVAVARGAVAGDLRTERALDVVAAGFARWFAEGPADVGIQTRAVLQLAGPDASAARMREAAAAVHARTGRSAGNGALMRTAPVALAHLDDPEALVQAALAVAALTHVEADAGSPARCGACWSGTRCWRGRRRCSTTSPRGSRGPTCGGRGCVRPRRPRRRPSRRTPGPWGRCRRRGPRSCRRRCRWPRRRTTSWRR</sequence>
<dbReference type="InterPro" id="IPR036705">
    <property type="entry name" value="Ribosyl_crysJ1_sf"/>
</dbReference>
<dbReference type="PANTHER" id="PTHR16222:SF12">
    <property type="entry name" value="ADP-RIBOSYLGLYCOHYDROLASE-RELATED"/>
    <property type="match status" value="1"/>
</dbReference>
<dbReference type="Proteomes" id="UP000297318">
    <property type="component" value="Unassembled WGS sequence"/>
</dbReference>
<dbReference type="SUPFAM" id="SSF101478">
    <property type="entry name" value="ADP-ribosylglycohydrolase"/>
    <property type="match status" value="1"/>
</dbReference>
<accession>A0A4Z1DZP8</accession>
<name>A0A4Z1DZP8_9MICO</name>
<dbReference type="GO" id="GO:0046872">
    <property type="term" value="F:metal ion binding"/>
    <property type="evidence" value="ECO:0007669"/>
    <property type="project" value="UniProtKB-KW"/>
</dbReference>
<gene>
    <name evidence="3" type="ORF">SERN_1078</name>
</gene>
<feature type="binding site" evidence="1">
    <location>
        <position position="59"/>
    </location>
    <ligand>
        <name>Mg(2+)</name>
        <dbReference type="ChEBI" id="CHEBI:18420"/>
        <label>1</label>
    </ligand>
</feature>
<evidence type="ECO:0000256" key="2">
    <source>
        <dbReference type="SAM" id="MobiDB-lite"/>
    </source>
</evidence>
<dbReference type="PANTHER" id="PTHR16222">
    <property type="entry name" value="ADP-RIBOSYLGLYCOHYDROLASE"/>
    <property type="match status" value="1"/>
</dbReference>
<feature type="binding site" evidence="1">
    <location>
        <position position="57"/>
    </location>
    <ligand>
        <name>Mg(2+)</name>
        <dbReference type="ChEBI" id="CHEBI:18420"/>
        <label>1</label>
    </ligand>
</feature>
<dbReference type="Pfam" id="PF03747">
    <property type="entry name" value="ADP_ribosyl_GH"/>
    <property type="match status" value="1"/>
</dbReference>
<comment type="caution">
    <text evidence="3">The sequence shown here is derived from an EMBL/GenBank/DDBJ whole genome shotgun (WGS) entry which is preliminary data.</text>
</comment>
<feature type="region of interest" description="Disordered" evidence="2">
    <location>
        <begin position="194"/>
        <end position="239"/>
    </location>
</feature>